<dbReference type="AlphaFoldDB" id="A0A975F4R5"/>
<dbReference type="InterPro" id="IPR019734">
    <property type="entry name" value="TPR_rpt"/>
</dbReference>
<dbReference type="PROSITE" id="PS50005">
    <property type="entry name" value="TPR"/>
    <property type="match status" value="1"/>
</dbReference>
<gene>
    <name evidence="2" type="ORF">HRQ91_05960</name>
</gene>
<dbReference type="KEGG" id="tpav:HRQ91_05960"/>
<dbReference type="Proteomes" id="UP000671908">
    <property type="component" value="Chromosome"/>
</dbReference>
<dbReference type="InterPro" id="IPR011990">
    <property type="entry name" value="TPR-like_helical_dom_sf"/>
</dbReference>
<accession>A0A975F4R5</accession>
<keyword evidence="3" id="KW-1185">Reference proteome</keyword>
<protein>
    <submittedName>
        <fullName evidence="2">Tetratricopeptide repeat protein</fullName>
    </submittedName>
</protein>
<dbReference type="SMART" id="SM00028">
    <property type="entry name" value="TPR"/>
    <property type="match status" value="2"/>
</dbReference>
<evidence type="ECO:0000313" key="3">
    <source>
        <dbReference type="Proteomes" id="UP000671908"/>
    </source>
</evidence>
<name>A0A975F4R5_9SPIR</name>
<reference evidence="2 3" key="1">
    <citation type="journal article" date="2021" name="Microbiol. Resour. Announc.">
        <title>Complete Genome Sequences of Three Human Oral Treponema parvum Isolates.</title>
        <authorList>
            <person name="Zeng H."/>
            <person name="Watt R.M."/>
        </authorList>
    </citation>
    <scope>NUCLEOTIDE SEQUENCE [LARGE SCALE GENOMIC DNA]</scope>
    <source>
        <strain evidence="2 3">ATCC 700770</strain>
    </source>
</reference>
<proteinExistence type="predicted"/>
<dbReference type="SUPFAM" id="SSF48452">
    <property type="entry name" value="TPR-like"/>
    <property type="match status" value="1"/>
</dbReference>
<dbReference type="RefSeq" id="WP_210118729.1">
    <property type="nucleotide sequence ID" value="NZ_CP054142.1"/>
</dbReference>
<dbReference type="EMBL" id="CP054142">
    <property type="protein sequence ID" value="QTQ14034.1"/>
    <property type="molecule type" value="Genomic_DNA"/>
</dbReference>
<keyword evidence="1" id="KW-0802">TPR repeat</keyword>
<feature type="repeat" description="TPR" evidence="1">
    <location>
        <begin position="69"/>
        <end position="102"/>
    </location>
</feature>
<sequence>MGEVKYASLESQLGNAPCLCEDTEEMFWLRESDDYESRVKLGNLLAGQYRFREAIDAYRAAKKIRADDPMLYISLGGAYLTLRHFDEAKKAYGKSRSLGGNEKFAAYPIGVWHYLQGNYREAADYFAKVLPCGDEMKIAILYWNALCCMRENLPDKLLATYRDDMQVGHHTAYRSAVEVFLGKRPAEEALRQAEQDKNDLNAVVSMYGIAVYLEHGGKKTEAEEVIKSLFRRESAWPCISYLAAWNDMTITNI</sequence>
<dbReference type="Pfam" id="PF13432">
    <property type="entry name" value="TPR_16"/>
    <property type="match status" value="1"/>
</dbReference>
<dbReference type="Gene3D" id="1.25.40.10">
    <property type="entry name" value="Tetratricopeptide repeat domain"/>
    <property type="match status" value="1"/>
</dbReference>
<evidence type="ECO:0000256" key="1">
    <source>
        <dbReference type="PROSITE-ProRule" id="PRU00339"/>
    </source>
</evidence>
<organism evidence="2 3">
    <name type="scientific">Treponema parvum</name>
    <dbReference type="NCBI Taxonomy" id="138851"/>
    <lineage>
        <taxon>Bacteria</taxon>
        <taxon>Pseudomonadati</taxon>
        <taxon>Spirochaetota</taxon>
        <taxon>Spirochaetia</taxon>
        <taxon>Spirochaetales</taxon>
        <taxon>Treponemataceae</taxon>
        <taxon>Treponema</taxon>
    </lineage>
</organism>
<evidence type="ECO:0000313" key="2">
    <source>
        <dbReference type="EMBL" id="QTQ14034.1"/>
    </source>
</evidence>